<comment type="caution">
    <text evidence="2">The sequence shown here is derived from an EMBL/GenBank/DDBJ whole genome shotgun (WGS) entry which is preliminary data.</text>
</comment>
<dbReference type="RefSeq" id="WP_239087580.1">
    <property type="nucleotide sequence ID" value="NZ_BOMK01000041.1"/>
</dbReference>
<gene>
    <name evidence="2" type="ORF">BJ971_004423</name>
</gene>
<evidence type="ECO:0000313" key="3">
    <source>
        <dbReference type="Proteomes" id="UP000578112"/>
    </source>
</evidence>
<name>A0A7W7MRL4_9ACTN</name>
<sequence>MFCLLGSVRGLSSAAGMLRDSQSHRRPRRRFPSSSGPDERNAGRIRPTAFSPAGGEGPGAAVGQREVWLSKLTGRAEMTDDLDEMGPIDYIVVEFPGNRMTGKGLPLLVDLHDRGIIRILDLLFIRKELDGSVAGLAIADLDHDGELDLAVFEGASSGLLGSEDMHHAGSVLEPGSSAGILVYENRWAGPFASAIRHGGGRLVASGRIPIQEALAALEASEVSA</sequence>
<dbReference type="SUPFAM" id="SSF69318">
    <property type="entry name" value="Integrin alpha N-terminal domain"/>
    <property type="match status" value="1"/>
</dbReference>
<proteinExistence type="predicted"/>
<protein>
    <recommendedName>
        <fullName evidence="4">DUF1269 domain-containing protein</fullName>
    </recommendedName>
</protein>
<evidence type="ECO:0000313" key="2">
    <source>
        <dbReference type="EMBL" id="MBB4763867.1"/>
    </source>
</evidence>
<dbReference type="Proteomes" id="UP000578112">
    <property type="component" value="Unassembled WGS sequence"/>
</dbReference>
<dbReference type="InterPro" id="IPR046288">
    <property type="entry name" value="DUF6325"/>
</dbReference>
<reference evidence="2 3" key="1">
    <citation type="submission" date="2020-08" db="EMBL/GenBank/DDBJ databases">
        <title>Sequencing the genomes of 1000 actinobacteria strains.</title>
        <authorList>
            <person name="Klenk H.-P."/>
        </authorList>
    </citation>
    <scope>NUCLEOTIDE SEQUENCE [LARGE SCALE GENOMIC DNA]</scope>
    <source>
        <strain evidence="2 3">DSM 43149</strain>
    </source>
</reference>
<organism evidence="2 3">
    <name type="scientific">Actinoplanes digitatis</name>
    <dbReference type="NCBI Taxonomy" id="1868"/>
    <lineage>
        <taxon>Bacteria</taxon>
        <taxon>Bacillati</taxon>
        <taxon>Actinomycetota</taxon>
        <taxon>Actinomycetes</taxon>
        <taxon>Micromonosporales</taxon>
        <taxon>Micromonosporaceae</taxon>
        <taxon>Actinoplanes</taxon>
    </lineage>
</organism>
<dbReference type="EMBL" id="JACHNH010000001">
    <property type="protein sequence ID" value="MBB4763867.1"/>
    <property type="molecule type" value="Genomic_DNA"/>
</dbReference>
<dbReference type="Pfam" id="PF19850">
    <property type="entry name" value="DUF6325"/>
    <property type="match status" value="1"/>
</dbReference>
<accession>A0A7W7MRL4</accession>
<keyword evidence="3" id="KW-1185">Reference proteome</keyword>
<dbReference type="InterPro" id="IPR028994">
    <property type="entry name" value="Integrin_alpha_N"/>
</dbReference>
<evidence type="ECO:0008006" key="4">
    <source>
        <dbReference type="Google" id="ProtNLM"/>
    </source>
</evidence>
<feature type="region of interest" description="Disordered" evidence="1">
    <location>
        <begin position="16"/>
        <end position="61"/>
    </location>
</feature>
<evidence type="ECO:0000256" key="1">
    <source>
        <dbReference type="SAM" id="MobiDB-lite"/>
    </source>
</evidence>
<dbReference type="AlphaFoldDB" id="A0A7W7MRL4"/>